<sequence>MNARSSGPPAPRLAGLRSRRPADSAVVFERRDIGRSPATFSEYLDAGEHEQATPKGALGLPDSVAAGHAFLDLVESTLG</sequence>
<evidence type="ECO:0000313" key="3">
    <source>
        <dbReference type="Proteomes" id="UP001500902"/>
    </source>
</evidence>
<dbReference type="Proteomes" id="UP001500902">
    <property type="component" value="Unassembled WGS sequence"/>
</dbReference>
<evidence type="ECO:0000313" key="2">
    <source>
        <dbReference type="EMBL" id="GAA3707125.1"/>
    </source>
</evidence>
<dbReference type="EMBL" id="BAAAZP010000189">
    <property type="protein sequence ID" value="GAA3707125.1"/>
    <property type="molecule type" value="Genomic_DNA"/>
</dbReference>
<dbReference type="RefSeq" id="WP_344892398.1">
    <property type="nucleotide sequence ID" value="NZ_BAAAZP010000189.1"/>
</dbReference>
<proteinExistence type="predicted"/>
<accession>A0ABP7DRQ6</accession>
<organism evidence="2 3">
    <name type="scientific">Nonomuraea antimicrobica</name>
    <dbReference type="NCBI Taxonomy" id="561173"/>
    <lineage>
        <taxon>Bacteria</taxon>
        <taxon>Bacillati</taxon>
        <taxon>Actinomycetota</taxon>
        <taxon>Actinomycetes</taxon>
        <taxon>Streptosporangiales</taxon>
        <taxon>Streptosporangiaceae</taxon>
        <taxon>Nonomuraea</taxon>
    </lineage>
</organism>
<name>A0ABP7DRQ6_9ACTN</name>
<gene>
    <name evidence="2" type="ORF">GCM10022224_085820</name>
</gene>
<feature type="region of interest" description="Disordered" evidence="1">
    <location>
        <begin position="1"/>
        <end position="21"/>
    </location>
</feature>
<reference evidence="3" key="1">
    <citation type="journal article" date="2019" name="Int. J. Syst. Evol. Microbiol.">
        <title>The Global Catalogue of Microorganisms (GCM) 10K type strain sequencing project: providing services to taxonomists for standard genome sequencing and annotation.</title>
        <authorList>
            <consortium name="The Broad Institute Genomics Platform"/>
            <consortium name="The Broad Institute Genome Sequencing Center for Infectious Disease"/>
            <person name="Wu L."/>
            <person name="Ma J."/>
        </authorList>
    </citation>
    <scope>NUCLEOTIDE SEQUENCE [LARGE SCALE GENOMIC DNA]</scope>
    <source>
        <strain evidence="3">JCM 16904</strain>
    </source>
</reference>
<keyword evidence="3" id="KW-1185">Reference proteome</keyword>
<protein>
    <submittedName>
        <fullName evidence="2">Uncharacterized protein</fullName>
    </submittedName>
</protein>
<evidence type="ECO:0000256" key="1">
    <source>
        <dbReference type="SAM" id="MobiDB-lite"/>
    </source>
</evidence>
<comment type="caution">
    <text evidence="2">The sequence shown here is derived from an EMBL/GenBank/DDBJ whole genome shotgun (WGS) entry which is preliminary data.</text>
</comment>